<proteinExistence type="predicted"/>
<dbReference type="PATRIC" id="fig|556287.9.peg.1186"/>
<name>A0A0F4VJE3_9HYPH</name>
<evidence type="ECO:0000313" key="2">
    <source>
        <dbReference type="Proteomes" id="UP000033731"/>
    </source>
</evidence>
<dbReference type="EMBL" id="JMTK01000003">
    <property type="protein sequence ID" value="KJZ81571.1"/>
    <property type="molecule type" value="Genomic_DNA"/>
</dbReference>
<dbReference type="AlphaFoldDB" id="A0A0F4VJE3"/>
<gene>
    <name evidence="1" type="ORF">DJ66_1166</name>
</gene>
<evidence type="ECO:0000313" key="1">
    <source>
        <dbReference type="EMBL" id="KJZ81571.1"/>
    </source>
</evidence>
<comment type="caution">
    <text evidence="1">The sequence shown here is derived from an EMBL/GenBank/DDBJ whole genome shotgun (WGS) entry which is preliminary data.</text>
</comment>
<dbReference type="InterPro" id="IPR014054">
    <property type="entry name" value="Phage_regulatory_Rha"/>
</dbReference>
<keyword evidence="2" id="KW-1185">Reference proteome</keyword>
<accession>A0A0F4VJE3</accession>
<protein>
    <submittedName>
        <fullName evidence="1">Anti-repressor protein</fullName>
    </submittedName>
</protein>
<dbReference type="RefSeq" id="WP_045960957.1">
    <property type="nucleotide sequence ID" value="NZ_JMTK01000003.1"/>
</dbReference>
<sequence length="254" mass="28750">MNDLENTNNVKTMSSREIAEITGKEHKNVIRDIEKMFNQLKIELVKFQGLYEDQKGEMRKCYHLPRRECLILVSGYDTVLRAKIIDRWEALETGTAQPRFKPQKPKVFITGVLLKELRLLTDNHGNLMRKAGIDENQILIASSRVMESVLGVNPANTLDIPTPNNSQYYTATALGERLEGKPSGREVNKKLVQLGFLLFEHEPSGKRRNILTLKGKEAGGRVFDSGKKHSDGSIVQSIKWQDNILDILKGTNHA</sequence>
<reference evidence="1 2" key="1">
    <citation type="journal article" date="2015" name="Phytopathology">
        <title>Genomes of Candidatus Liberibacter solanacearum haplotype A from New Zealand and the USA suggest significant genome plasticity in the species.</title>
        <authorList>
            <person name="Thompson S.M."/>
            <person name="Johnson C.P."/>
            <person name="Lu A.Y."/>
            <person name="Frampton R.A."/>
            <person name="Sullivan K.L."/>
            <person name="Fiers M.W."/>
            <person name="Crowhurst R.N."/>
            <person name="Pitman A.R."/>
            <person name="Scott I."/>
            <person name="Gudmestad N.C."/>
            <person name="Smith G.R."/>
        </authorList>
    </citation>
    <scope>NUCLEOTIDE SEQUENCE [LARGE SCALE GENOMIC DNA]</scope>
    <source>
        <strain evidence="1 2">LsoNZ1</strain>
    </source>
</reference>
<dbReference type="Proteomes" id="UP000033731">
    <property type="component" value="Unassembled WGS sequence"/>
</dbReference>
<dbReference type="Pfam" id="PF09669">
    <property type="entry name" value="Phage_pRha"/>
    <property type="match status" value="1"/>
</dbReference>
<organism evidence="1 2">
    <name type="scientific">Candidatus Liberibacter solanacearum</name>
    <dbReference type="NCBI Taxonomy" id="556287"/>
    <lineage>
        <taxon>Bacteria</taxon>
        <taxon>Pseudomonadati</taxon>
        <taxon>Pseudomonadota</taxon>
        <taxon>Alphaproteobacteria</taxon>
        <taxon>Hyphomicrobiales</taxon>
        <taxon>Rhizobiaceae</taxon>
        <taxon>Liberibacter</taxon>
    </lineage>
</organism>